<dbReference type="SUPFAM" id="SSF75420">
    <property type="entry name" value="YhbC-like, N-terminal domain"/>
    <property type="match status" value="1"/>
</dbReference>
<dbReference type="InterPro" id="IPR003728">
    <property type="entry name" value="Ribosome_maturation_RimP"/>
</dbReference>
<comment type="function">
    <text evidence="3">Required for maturation of 30S ribosomal subunits.</text>
</comment>
<protein>
    <recommendedName>
        <fullName evidence="3">Ribosome maturation factor RimP</fullName>
    </recommendedName>
</protein>
<evidence type="ECO:0000256" key="2">
    <source>
        <dbReference type="ARBA" id="ARBA00022517"/>
    </source>
</evidence>
<evidence type="ECO:0000313" key="6">
    <source>
        <dbReference type="Proteomes" id="UP000284531"/>
    </source>
</evidence>
<dbReference type="HAMAP" id="MF_01077">
    <property type="entry name" value="RimP"/>
    <property type="match status" value="1"/>
</dbReference>
<feature type="domain" description="Ribosome maturation factor RimP N-terminal" evidence="4">
    <location>
        <begin position="33"/>
        <end position="92"/>
    </location>
</feature>
<evidence type="ECO:0000259" key="4">
    <source>
        <dbReference type="Pfam" id="PF02576"/>
    </source>
</evidence>
<dbReference type="NCBIfam" id="NF002531">
    <property type="entry name" value="PRK02001.1"/>
    <property type="match status" value="1"/>
</dbReference>
<dbReference type="GO" id="GO:0000028">
    <property type="term" value="P:ribosomal small subunit assembly"/>
    <property type="evidence" value="ECO:0007669"/>
    <property type="project" value="TreeGrafter"/>
</dbReference>
<sequence>MYFRGQEVPYFIDINRYMIDKKIVLEIVEKEIADTDLFVVEVTVSTSNAISIMIDSMEGVPISTCIELSRAIEKNFDRDVEDFELQVASAGIGQPFQVIQQYHKNIGKEVEVLTTEGVKYKGNLITVGENEIEIEVEEKVKVEGKKKKQIVVNTYSFAFDQIKSTKDIITF</sequence>
<dbReference type="GO" id="GO:0005829">
    <property type="term" value="C:cytosol"/>
    <property type="evidence" value="ECO:0007669"/>
    <property type="project" value="TreeGrafter"/>
</dbReference>
<keyword evidence="2 3" id="KW-0690">Ribosome biogenesis</keyword>
<dbReference type="Gene3D" id="3.30.300.70">
    <property type="entry name" value="RimP-like superfamily, N-terminal"/>
    <property type="match status" value="1"/>
</dbReference>
<dbReference type="Proteomes" id="UP000284531">
    <property type="component" value="Unassembled WGS sequence"/>
</dbReference>
<accession>A0A419WXD5</accession>
<comment type="caution">
    <text evidence="5">The sequence shown here is derived from an EMBL/GenBank/DDBJ whole genome shotgun (WGS) entry which is preliminary data.</text>
</comment>
<dbReference type="AlphaFoldDB" id="A0A419WXD5"/>
<keyword evidence="6" id="KW-1185">Reference proteome</keyword>
<name>A0A419WXD5_9BACT</name>
<dbReference type="EMBL" id="RAPQ01000010">
    <property type="protein sequence ID" value="RKE00135.1"/>
    <property type="molecule type" value="Genomic_DNA"/>
</dbReference>
<evidence type="ECO:0000313" key="5">
    <source>
        <dbReference type="EMBL" id="RKE00135.1"/>
    </source>
</evidence>
<dbReference type="InterPro" id="IPR028989">
    <property type="entry name" value="RimP_N"/>
</dbReference>
<evidence type="ECO:0000256" key="1">
    <source>
        <dbReference type="ARBA" id="ARBA00022490"/>
    </source>
</evidence>
<evidence type="ECO:0000256" key="3">
    <source>
        <dbReference type="HAMAP-Rule" id="MF_01077"/>
    </source>
</evidence>
<organism evidence="5 6">
    <name type="scientific">Marinifilum flexuosum</name>
    <dbReference type="NCBI Taxonomy" id="1117708"/>
    <lineage>
        <taxon>Bacteria</taxon>
        <taxon>Pseudomonadati</taxon>
        <taxon>Bacteroidota</taxon>
        <taxon>Bacteroidia</taxon>
        <taxon>Marinilabiliales</taxon>
        <taxon>Marinifilaceae</taxon>
    </lineage>
</organism>
<gene>
    <name evidence="3" type="primary">rimP</name>
    <name evidence="5" type="ORF">BXY64_3136</name>
</gene>
<comment type="similarity">
    <text evidence="3">Belongs to the RimP family.</text>
</comment>
<dbReference type="InterPro" id="IPR035956">
    <property type="entry name" value="RimP_N_sf"/>
</dbReference>
<keyword evidence="1 3" id="KW-0963">Cytoplasm</keyword>
<proteinExistence type="inferred from homology"/>
<dbReference type="PANTHER" id="PTHR33867">
    <property type="entry name" value="RIBOSOME MATURATION FACTOR RIMP"/>
    <property type="match status" value="1"/>
</dbReference>
<dbReference type="GO" id="GO:0006412">
    <property type="term" value="P:translation"/>
    <property type="evidence" value="ECO:0007669"/>
    <property type="project" value="TreeGrafter"/>
</dbReference>
<dbReference type="PANTHER" id="PTHR33867:SF1">
    <property type="entry name" value="RIBOSOME MATURATION FACTOR RIMP"/>
    <property type="match status" value="1"/>
</dbReference>
<dbReference type="Pfam" id="PF02576">
    <property type="entry name" value="RimP_N"/>
    <property type="match status" value="1"/>
</dbReference>
<comment type="subcellular location">
    <subcellularLocation>
        <location evidence="3">Cytoplasm</location>
    </subcellularLocation>
</comment>
<reference evidence="5 6" key="1">
    <citation type="submission" date="2018-09" db="EMBL/GenBank/DDBJ databases">
        <title>Genomic Encyclopedia of Archaeal and Bacterial Type Strains, Phase II (KMG-II): from individual species to whole genera.</title>
        <authorList>
            <person name="Goeker M."/>
        </authorList>
    </citation>
    <scope>NUCLEOTIDE SEQUENCE [LARGE SCALE GENOMIC DNA]</scope>
    <source>
        <strain evidence="5 6">DSM 21950</strain>
    </source>
</reference>